<evidence type="ECO:0000313" key="2">
    <source>
        <dbReference type="Proteomes" id="UP001500936"/>
    </source>
</evidence>
<name>A0ABP8JUJ9_9BACT</name>
<gene>
    <name evidence="1" type="ORF">GCM10023187_04470</name>
</gene>
<keyword evidence="2" id="KW-1185">Reference proteome</keyword>
<dbReference type="Gene3D" id="2.180.10.10">
    <property type="entry name" value="RHS repeat-associated core"/>
    <property type="match status" value="1"/>
</dbReference>
<dbReference type="RefSeq" id="WP_345263517.1">
    <property type="nucleotide sequence ID" value="NZ_BAABHB010000001.1"/>
</dbReference>
<dbReference type="NCBIfam" id="TIGR01643">
    <property type="entry name" value="YD_repeat_2x"/>
    <property type="match status" value="1"/>
</dbReference>
<comment type="caution">
    <text evidence="1">The sequence shown here is derived from an EMBL/GenBank/DDBJ whole genome shotgun (WGS) entry which is preliminary data.</text>
</comment>
<dbReference type="EMBL" id="BAABHB010000001">
    <property type="protein sequence ID" value="GAA4396388.1"/>
    <property type="molecule type" value="Genomic_DNA"/>
</dbReference>
<dbReference type="InterPro" id="IPR006530">
    <property type="entry name" value="YD"/>
</dbReference>
<accession>A0ABP8JUJ9</accession>
<reference evidence="2" key="1">
    <citation type="journal article" date="2019" name="Int. J. Syst. Evol. Microbiol.">
        <title>The Global Catalogue of Microorganisms (GCM) 10K type strain sequencing project: providing services to taxonomists for standard genome sequencing and annotation.</title>
        <authorList>
            <consortium name="The Broad Institute Genomics Platform"/>
            <consortium name="The Broad Institute Genome Sequencing Center for Infectious Disease"/>
            <person name="Wu L."/>
            <person name="Ma J."/>
        </authorList>
    </citation>
    <scope>NUCLEOTIDE SEQUENCE [LARGE SCALE GENOMIC DNA]</scope>
    <source>
        <strain evidence="2">JCM 17925</strain>
    </source>
</reference>
<protein>
    <recommendedName>
        <fullName evidence="3">YD repeat-containing protein</fullName>
    </recommendedName>
</protein>
<organism evidence="1 2">
    <name type="scientific">Nibrella viscosa</name>
    <dbReference type="NCBI Taxonomy" id="1084524"/>
    <lineage>
        <taxon>Bacteria</taxon>
        <taxon>Pseudomonadati</taxon>
        <taxon>Bacteroidota</taxon>
        <taxon>Cytophagia</taxon>
        <taxon>Cytophagales</taxon>
        <taxon>Spirosomataceae</taxon>
        <taxon>Nibrella</taxon>
    </lineage>
</organism>
<sequence length="373" mass="40621">MKTVVHVNYRLAVALTLHGLIIGCGQKQTEVSKAETDCRLQQVIVTRKPGNSTTASTEQTSYVYDAQGRVTGTTFTNADASGSGVRSSVTYAYNADGFLDRSEYQWSSQARLGSGGVQNYTKTATTRYSYTNRRLTGYTVESSGTIVPTMTLKAAYTYTASGELMTESLTTTYQYDPAVKEIPSVPSGFQQSWTYSGGKLTDYVEKSGSVETHPYTIQNGLVTRYAFQGGYSTYQYDSGQRLTKFESFSGNTLNHYYTFEYSEGKPALAARPGFTGVPDAAMALPADILALTGRIPAGRGPFGQPGVVKRYRFYANYTGGEVIPLTDMVYASQLNSQGFVGSQTIDMRDLTPGMPASMATTAITETYTYSNCR</sequence>
<dbReference type="Proteomes" id="UP001500936">
    <property type="component" value="Unassembled WGS sequence"/>
</dbReference>
<evidence type="ECO:0000313" key="1">
    <source>
        <dbReference type="EMBL" id="GAA4396388.1"/>
    </source>
</evidence>
<proteinExistence type="predicted"/>
<dbReference type="PROSITE" id="PS51257">
    <property type="entry name" value="PROKAR_LIPOPROTEIN"/>
    <property type="match status" value="1"/>
</dbReference>
<evidence type="ECO:0008006" key="3">
    <source>
        <dbReference type="Google" id="ProtNLM"/>
    </source>
</evidence>